<organism evidence="2 3">
    <name type="scientific">Micromonospora sonchi</name>
    <dbReference type="NCBI Taxonomy" id="1763543"/>
    <lineage>
        <taxon>Bacteria</taxon>
        <taxon>Bacillati</taxon>
        <taxon>Actinomycetota</taxon>
        <taxon>Actinomycetes</taxon>
        <taxon>Micromonosporales</taxon>
        <taxon>Micromonosporaceae</taxon>
        <taxon>Micromonospora</taxon>
    </lineage>
</organism>
<comment type="caution">
    <text evidence="2">The sequence shown here is derived from an EMBL/GenBank/DDBJ whole genome shotgun (WGS) entry which is preliminary data.</text>
</comment>
<feature type="region of interest" description="Disordered" evidence="1">
    <location>
        <begin position="1"/>
        <end position="20"/>
    </location>
</feature>
<dbReference type="Proteomes" id="UP000608890">
    <property type="component" value="Unassembled WGS sequence"/>
</dbReference>
<protein>
    <recommendedName>
        <fullName evidence="4">DUF4157 domain-containing protein</fullName>
    </recommendedName>
</protein>
<evidence type="ECO:0000313" key="3">
    <source>
        <dbReference type="Proteomes" id="UP000608890"/>
    </source>
</evidence>
<reference evidence="2" key="2">
    <citation type="submission" date="2020-09" db="EMBL/GenBank/DDBJ databases">
        <authorList>
            <person name="Sun Q."/>
            <person name="Zhou Y."/>
        </authorList>
    </citation>
    <scope>NUCLEOTIDE SEQUENCE</scope>
    <source>
        <strain evidence="2">CGMCC 4.7312</strain>
    </source>
</reference>
<name>A0A917X1D3_9ACTN</name>
<feature type="region of interest" description="Disordered" evidence="1">
    <location>
        <begin position="261"/>
        <end position="308"/>
    </location>
</feature>
<gene>
    <name evidence="2" type="ORF">GCM10011608_41250</name>
</gene>
<keyword evidence="3" id="KW-1185">Reference proteome</keyword>
<dbReference type="AlphaFoldDB" id="A0A917X1D3"/>
<feature type="compositionally biased region" description="Gly residues" evidence="1">
    <location>
        <begin position="1"/>
        <end position="13"/>
    </location>
</feature>
<reference evidence="2" key="1">
    <citation type="journal article" date="2014" name="Int. J. Syst. Evol. Microbiol.">
        <title>Complete genome sequence of Corynebacterium casei LMG S-19264T (=DSM 44701T), isolated from a smear-ripened cheese.</title>
        <authorList>
            <consortium name="US DOE Joint Genome Institute (JGI-PGF)"/>
            <person name="Walter F."/>
            <person name="Albersmeier A."/>
            <person name="Kalinowski J."/>
            <person name="Ruckert C."/>
        </authorList>
    </citation>
    <scope>NUCLEOTIDE SEQUENCE</scope>
    <source>
        <strain evidence="2">CGMCC 4.7312</strain>
    </source>
</reference>
<accession>A0A917X1D3</accession>
<proteinExistence type="predicted"/>
<feature type="compositionally biased region" description="Low complexity" evidence="1">
    <location>
        <begin position="270"/>
        <end position="285"/>
    </location>
</feature>
<sequence length="308" mass="32619">MNQGQGPGQGQAAGPGQAPPVTLTEVEHLQAYHQTTTNREVRALLDELIPYLQQVANWTPGPGTGGGHTRNLGPAQAGGPNRYAISYAGDGTASERIAVLVHELTHVAVNESYDSDMLNYPAPLPANSTATNEAARQTERVGDIDRDQLNAFQAHAVRSAAVLLELLPGAGFRSARMQEVANKLSGHTAQNPLHEYDAVLSHLLVWADRDGISRTTPFYQRLTEMVAETAGWRQAGLITPTAAPDSLDDQRDRVMGARLAIPAPAPTPTPAAGTAGPGTAAPGAAQRGIREQAKSTLSKLAGRFPRRD</sequence>
<evidence type="ECO:0008006" key="4">
    <source>
        <dbReference type="Google" id="ProtNLM"/>
    </source>
</evidence>
<evidence type="ECO:0000313" key="2">
    <source>
        <dbReference type="EMBL" id="GGM52082.1"/>
    </source>
</evidence>
<evidence type="ECO:0000256" key="1">
    <source>
        <dbReference type="SAM" id="MobiDB-lite"/>
    </source>
</evidence>
<dbReference type="EMBL" id="BMNB01000020">
    <property type="protein sequence ID" value="GGM52082.1"/>
    <property type="molecule type" value="Genomic_DNA"/>
</dbReference>